<keyword evidence="3" id="KW-0479">Metal-binding</keyword>
<dbReference type="Pfam" id="PF02310">
    <property type="entry name" value="B12-binding"/>
    <property type="match status" value="1"/>
</dbReference>
<feature type="non-terminal residue" evidence="7">
    <location>
        <position position="242"/>
    </location>
</feature>
<dbReference type="GO" id="GO:0031419">
    <property type="term" value="F:cobalamin binding"/>
    <property type="evidence" value="ECO:0007669"/>
    <property type="project" value="InterPro"/>
</dbReference>
<keyword evidence="5" id="KW-0411">Iron-sulfur</keyword>
<dbReference type="CDD" id="cd02068">
    <property type="entry name" value="radical_SAM_B12_BD"/>
    <property type="match status" value="1"/>
</dbReference>
<sequence length="242" mass="27728">MQKINRVVLVQPNMKWMDWNWKTSWDIHPLNLCLIGAMIRDEYDVHVVDANLEEYTPEQFKQVLKDLKPDVVGLTLLTNEYSDVVHLAGKLVKEVSSDIVTVLGGVYATVSYKAIYKDLNFDYLCVGEGEYTFQQFLSYLNGNGEFPQEGFLGRKQGELTNPEMVKRTLIQNLDELPFPAWDLVEYNRYTNSVGKVTIDHPYVFPYTRLMTSRGCPVGCTFCEVEVISGGPFRYRSAQLVVD</sequence>
<feature type="domain" description="B12-binding" evidence="6">
    <location>
        <begin position="15"/>
        <end position="147"/>
    </location>
</feature>
<dbReference type="AlphaFoldDB" id="A0A382RR39"/>
<evidence type="ECO:0000256" key="1">
    <source>
        <dbReference type="ARBA" id="ARBA00001966"/>
    </source>
</evidence>
<protein>
    <recommendedName>
        <fullName evidence="6">B12-binding domain-containing protein</fullName>
    </recommendedName>
</protein>
<evidence type="ECO:0000256" key="2">
    <source>
        <dbReference type="ARBA" id="ARBA00022691"/>
    </source>
</evidence>
<organism evidence="7">
    <name type="scientific">marine metagenome</name>
    <dbReference type="NCBI Taxonomy" id="408172"/>
    <lineage>
        <taxon>unclassified sequences</taxon>
        <taxon>metagenomes</taxon>
        <taxon>ecological metagenomes</taxon>
    </lineage>
</organism>
<evidence type="ECO:0000256" key="5">
    <source>
        <dbReference type="ARBA" id="ARBA00023014"/>
    </source>
</evidence>
<evidence type="ECO:0000313" key="7">
    <source>
        <dbReference type="EMBL" id="SVD00126.1"/>
    </source>
</evidence>
<dbReference type="SUPFAM" id="SSF52242">
    <property type="entry name" value="Cobalamin (vitamin B12)-binding domain"/>
    <property type="match status" value="1"/>
</dbReference>
<comment type="cofactor">
    <cofactor evidence="1">
        <name>[4Fe-4S] cluster</name>
        <dbReference type="ChEBI" id="CHEBI:49883"/>
    </cofactor>
</comment>
<dbReference type="GO" id="GO:0046872">
    <property type="term" value="F:metal ion binding"/>
    <property type="evidence" value="ECO:0007669"/>
    <property type="project" value="UniProtKB-KW"/>
</dbReference>
<evidence type="ECO:0000256" key="3">
    <source>
        <dbReference type="ARBA" id="ARBA00022723"/>
    </source>
</evidence>
<keyword evidence="4" id="KW-0408">Iron</keyword>
<evidence type="ECO:0000259" key="6">
    <source>
        <dbReference type="PROSITE" id="PS51332"/>
    </source>
</evidence>
<gene>
    <name evidence="7" type="ORF">METZ01_LOCUS352980</name>
</gene>
<keyword evidence="2" id="KW-0949">S-adenosyl-L-methionine</keyword>
<dbReference type="GO" id="GO:0003824">
    <property type="term" value="F:catalytic activity"/>
    <property type="evidence" value="ECO:0007669"/>
    <property type="project" value="InterPro"/>
</dbReference>
<dbReference type="InterPro" id="IPR020612">
    <property type="entry name" value="Methylthiotransferase_CS"/>
</dbReference>
<proteinExistence type="predicted"/>
<dbReference type="InterPro" id="IPR036724">
    <property type="entry name" value="Cobalamin-bd_sf"/>
</dbReference>
<reference evidence="7" key="1">
    <citation type="submission" date="2018-05" db="EMBL/GenBank/DDBJ databases">
        <authorList>
            <person name="Lanie J.A."/>
            <person name="Ng W.-L."/>
            <person name="Kazmierczak K.M."/>
            <person name="Andrzejewski T.M."/>
            <person name="Davidsen T.M."/>
            <person name="Wayne K.J."/>
            <person name="Tettelin H."/>
            <person name="Glass J.I."/>
            <person name="Rusch D."/>
            <person name="Podicherti R."/>
            <person name="Tsui H.-C.T."/>
            <person name="Winkler M.E."/>
        </authorList>
    </citation>
    <scope>NUCLEOTIDE SEQUENCE</scope>
</reference>
<dbReference type="PANTHER" id="PTHR43409">
    <property type="entry name" value="ANAEROBIC MAGNESIUM-PROTOPORPHYRIN IX MONOMETHYL ESTER CYCLASE-RELATED"/>
    <property type="match status" value="1"/>
</dbReference>
<dbReference type="InterPro" id="IPR051198">
    <property type="entry name" value="BchE-like"/>
</dbReference>
<dbReference type="PROSITE" id="PS51332">
    <property type="entry name" value="B12_BINDING"/>
    <property type="match status" value="1"/>
</dbReference>
<dbReference type="SFLD" id="SFLDG01082">
    <property type="entry name" value="B12-binding_domain_containing"/>
    <property type="match status" value="1"/>
</dbReference>
<dbReference type="InterPro" id="IPR058240">
    <property type="entry name" value="rSAM_sf"/>
</dbReference>
<accession>A0A382RR39</accession>
<name>A0A382RR39_9ZZZZ</name>
<dbReference type="SUPFAM" id="SSF102114">
    <property type="entry name" value="Radical SAM enzymes"/>
    <property type="match status" value="1"/>
</dbReference>
<dbReference type="GO" id="GO:0051539">
    <property type="term" value="F:4 iron, 4 sulfur cluster binding"/>
    <property type="evidence" value="ECO:0007669"/>
    <property type="project" value="InterPro"/>
</dbReference>
<dbReference type="EMBL" id="UINC01123576">
    <property type="protein sequence ID" value="SVD00126.1"/>
    <property type="molecule type" value="Genomic_DNA"/>
</dbReference>
<dbReference type="SFLD" id="SFLDS00029">
    <property type="entry name" value="Radical_SAM"/>
    <property type="match status" value="1"/>
</dbReference>
<dbReference type="Gene3D" id="3.40.50.280">
    <property type="entry name" value="Cobalamin-binding domain"/>
    <property type="match status" value="1"/>
</dbReference>
<dbReference type="InterPro" id="IPR006158">
    <property type="entry name" value="Cobalamin-bd"/>
</dbReference>
<dbReference type="PROSITE" id="PS01278">
    <property type="entry name" value="MTTASE_RADICAL"/>
    <property type="match status" value="1"/>
</dbReference>
<evidence type="ECO:0000256" key="4">
    <source>
        <dbReference type="ARBA" id="ARBA00023004"/>
    </source>
</evidence>
<dbReference type="InterPro" id="IPR007197">
    <property type="entry name" value="rSAM"/>
</dbReference>